<dbReference type="InterPro" id="IPR004360">
    <property type="entry name" value="Glyas_Fos-R_dOase_dom"/>
</dbReference>
<evidence type="ECO:0000313" key="3">
    <source>
        <dbReference type="Proteomes" id="UP001324380"/>
    </source>
</evidence>
<feature type="domain" description="VOC" evidence="1">
    <location>
        <begin position="4"/>
        <end position="128"/>
    </location>
</feature>
<evidence type="ECO:0000313" key="2">
    <source>
        <dbReference type="EMBL" id="WPU96179.1"/>
    </source>
</evidence>
<dbReference type="Gene3D" id="3.10.180.10">
    <property type="entry name" value="2,3-Dihydroxybiphenyl 1,2-Dioxygenase, domain 1"/>
    <property type="match status" value="1"/>
</dbReference>
<dbReference type="Proteomes" id="UP001324380">
    <property type="component" value="Chromosome"/>
</dbReference>
<dbReference type="PANTHER" id="PTHR36503:SF2">
    <property type="entry name" value="BLR2408 PROTEIN"/>
    <property type="match status" value="1"/>
</dbReference>
<evidence type="ECO:0000259" key="1">
    <source>
        <dbReference type="PROSITE" id="PS51819"/>
    </source>
</evidence>
<accession>A0ABZ0TSU2</accession>
<dbReference type="PANTHER" id="PTHR36503">
    <property type="entry name" value="BLR2520 PROTEIN"/>
    <property type="match status" value="1"/>
</dbReference>
<dbReference type="InterPro" id="IPR037523">
    <property type="entry name" value="VOC_core"/>
</dbReference>
<sequence>MNPKKIWSNLTVSDLDRTTKFYSALGFKFNGRSDDLTSFLVGEHNFVMHFFLKDKLKANVPIEISDAHIANEVIFTLSAATRDEVNQCAKEVESAGGKIISGPRTFGDGYYDFVFADPDGHKFNVFYTVG</sequence>
<dbReference type="Pfam" id="PF00903">
    <property type="entry name" value="Glyoxalase"/>
    <property type="match status" value="1"/>
</dbReference>
<proteinExistence type="predicted"/>
<keyword evidence="3" id="KW-1185">Reference proteome</keyword>
<reference evidence="2 3" key="1">
    <citation type="submission" date="2023-11" db="EMBL/GenBank/DDBJ databases">
        <title>Analysis of the Genomes of Mucilaginibacter gossypii cycad 4 and M. sabulilitoris SNA2: microbes with the potential for plant growth promotion.</title>
        <authorList>
            <person name="Hirsch A.M."/>
            <person name="Humm E."/>
            <person name="Rubbi M."/>
            <person name="Del Vecchio G."/>
            <person name="Ha S.M."/>
            <person name="Pellegrini M."/>
            <person name="Gunsalus R.P."/>
        </authorList>
    </citation>
    <scope>NUCLEOTIDE SEQUENCE [LARGE SCALE GENOMIC DNA]</scope>
    <source>
        <strain evidence="2 3">SNA2</strain>
    </source>
</reference>
<dbReference type="InterPro" id="IPR029068">
    <property type="entry name" value="Glyas_Bleomycin-R_OHBP_Dase"/>
</dbReference>
<organism evidence="2 3">
    <name type="scientific">Mucilaginibacter sabulilitoris</name>
    <dbReference type="NCBI Taxonomy" id="1173583"/>
    <lineage>
        <taxon>Bacteria</taxon>
        <taxon>Pseudomonadati</taxon>
        <taxon>Bacteroidota</taxon>
        <taxon>Sphingobacteriia</taxon>
        <taxon>Sphingobacteriales</taxon>
        <taxon>Sphingobacteriaceae</taxon>
        <taxon>Mucilaginibacter</taxon>
    </lineage>
</organism>
<dbReference type="RefSeq" id="WP_321565281.1">
    <property type="nucleotide sequence ID" value="NZ_CP139558.1"/>
</dbReference>
<gene>
    <name evidence="2" type="ORF">SNE25_11685</name>
</gene>
<dbReference type="SUPFAM" id="SSF54593">
    <property type="entry name" value="Glyoxalase/Bleomycin resistance protein/Dihydroxybiphenyl dioxygenase"/>
    <property type="match status" value="1"/>
</dbReference>
<dbReference type="EMBL" id="CP139558">
    <property type="protein sequence ID" value="WPU96179.1"/>
    <property type="molecule type" value="Genomic_DNA"/>
</dbReference>
<dbReference type="PROSITE" id="PS51819">
    <property type="entry name" value="VOC"/>
    <property type="match status" value="1"/>
</dbReference>
<protein>
    <submittedName>
        <fullName evidence="2">VOC family protein</fullName>
    </submittedName>
</protein>
<name>A0ABZ0TSU2_9SPHI</name>